<protein>
    <submittedName>
        <fullName evidence="2">Uncharacterized protein</fullName>
    </submittedName>
</protein>
<evidence type="ECO:0000313" key="3">
    <source>
        <dbReference type="Proteomes" id="UP001266305"/>
    </source>
</evidence>
<feature type="region of interest" description="Disordered" evidence="1">
    <location>
        <begin position="14"/>
        <end position="41"/>
    </location>
</feature>
<comment type="caution">
    <text evidence="2">The sequence shown here is derived from an EMBL/GenBank/DDBJ whole genome shotgun (WGS) entry which is preliminary data.</text>
</comment>
<reference evidence="2 3" key="1">
    <citation type="submission" date="2023-05" db="EMBL/GenBank/DDBJ databases">
        <title>B98-5 Cell Line De Novo Hybrid Assembly: An Optical Mapping Approach.</title>
        <authorList>
            <person name="Kananen K."/>
            <person name="Auerbach J.A."/>
            <person name="Kautto E."/>
            <person name="Blachly J.S."/>
        </authorList>
    </citation>
    <scope>NUCLEOTIDE SEQUENCE [LARGE SCALE GENOMIC DNA]</scope>
    <source>
        <strain evidence="2">B95-8</strain>
        <tissue evidence="2">Cell line</tissue>
    </source>
</reference>
<keyword evidence="3" id="KW-1185">Reference proteome</keyword>
<name>A0ABQ9W4G9_SAGOE</name>
<dbReference type="Proteomes" id="UP001266305">
    <property type="component" value="Unassembled WGS sequence"/>
</dbReference>
<dbReference type="EMBL" id="JASSZA010000003">
    <property type="protein sequence ID" value="KAK2115688.1"/>
    <property type="molecule type" value="Genomic_DNA"/>
</dbReference>
<evidence type="ECO:0000256" key="1">
    <source>
        <dbReference type="SAM" id="MobiDB-lite"/>
    </source>
</evidence>
<accession>A0ABQ9W4G9</accession>
<sequence>MTFSFWAVIAGQDSATDNHKESPNSLRQSIRGKKRGGGLQAQSRRYLPCIREPSVTELIQEQEKDQQWLTLHSNWETLNGTTLHELLVNG</sequence>
<evidence type="ECO:0000313" key="2">
    <source>
        <dbReference type="EMBL" id="KAK2115688.1"/>
    </source>
</evidence>
<organism evidence="2 3">
    <name type="scientific">Saguinus oedipus</name>
    <name type="common">Cotton-top tamarin</name>
    <name type="synonym">Oedipomidas oedipus</name>
    <dbReference type="NCBI Taxonomy" id="9490"/>
    <lineage>
        <taxon>Eukaryota</taxon>
        <taxon>Metazoa</taxon>
        <taxon>Chordata</taxon>
        <taxon>Craniata</taxon>
        <taxon>Vertebrata</taxon>
        <taxon>Euteleostomi</taxon>
        <taxon>Mammalia</taxon>
        <taxon>Eutheria</taxon>
        <taxon>Euarchontoglires</taxon>
        <taxon>Primates</taxon>
        <taxon>Haplorrhini</taxon>
        <taxon>Platyrrhini</taxon>
        <taxon>Cebidae</taxon>
        <taxon>Callitrichinae</taxon>
        <taxon>Saguinus</taxon>
    </lineage>
</organism>
<gene>
    <name evidence="2" type="ORF">P7K49_006314</name>
</gene>
<proteinExistence type="predicted"/>